<evidence type="ECO:0000313" key="3">
    <source>
        <dbReference type="Proteomes" id="UP001139451"/>
    </source>
</evidence>
<evidence type="ECO:0000259" key="1">
    <source>
        <dbReference type="Pfam" id="PF07746"/>
    </source>
</evidence>
<keyword evidence="3" id="KW-1185">Reference proteome</keyword>
<dbReference type="EMBL" id="JAMLDX010000003">
    <property type="protein sequence ID" value="MCP3729866.1"/>
    <property type="molecule type" value="Genomic_DNA"/>
</dbReference>
<gene>
    <name evidence="2" type="ORF">M9978_05420</name>
</gene>
<sequence>MSKVEAGKFNLGAALKGYELNKMCHTLNRAENRAAFAADEAGYCARFGLNAEETEAVVSRNKPMLFELGGNMYFLAKLDRVKKAGAV</sequence>
<dbReference type="AlphaFoldDB" id="A0A9X2KKY8"/>
<accession>A0A9X2KKY8</accession>
<dbReference type="Proteomes" id="UP001139451">
    <property type="component" value="Unassembled WGS sequence"/>
</dbReference>
<dbReference type="RefSeq" id="WP_254291962.1">
    <property type="nucleotide sequence ID" value="NZ_JAMLDX010000003.1"/>
</dbReference>
<dbReference type="Gene3D" id="1.10.700.10">
    <property type="entry name" value="Dioxygenase LigAB, LigA subunit"/>
    <property type="match status" value="1"/>
</dbReference>
<dbReference type="InterPro" id="IPR036622">
    <property type="entry name" value="LigA_sf"/>
</dbReference>
<reference evidence="2" key="1">
    <citation type="submission" date="2022-05" db="EMBL/GenBank/DDBJ databases">
        <title>Sphingomonas sp. strain MG17 Genome sequencing and assembly.</title>
        <authorList>
            <person name="Kim I."/>
        </authorList>
    </citation>
    <scope>NUCLEOTIDE SEQUENCE</scope>
    <source>
        <strain evidence="2">MG17</strain>
    </source>
</reference>
<dbReference type="Pfam" id="PF07746">
    <property type="entry name" value="LigA"/>
    <property type="match status" value="1"/>
</dbReference>
<feature type="domain" description="Extradiol ring-cleavage dioxygenase LigAB LigA subunit" evidence="1">
    <location>
        <begin position="20"/>
        <end position="83"/>
    </location>
</feature>
<dbReference type="SUPFAM" id="SSF48076">
    <property type="entry name" value="LigA subunit of an aromatic-ring-opening dioxygenase LigAB"/>
    <property type="match status" value="1"/>
</dbReference>
<protein>
    <recommendedName>
        <fullName evidence="1">Extradiol ring-cleavage dioxygenase LigAB LigA subunit domain-containing protein</fullName>
    </recommendedName>
</protein>
<evidence type="ECO:0000313" key="2">
    <source>
        <dbReference type="EMBL" id="MCP3729866.1"/>
    </source>
</evidence>
<proteinExistence type="predicted"/>
<organism evidence="2 3">
    <name type="scientific">Sphingomonas tagetis</name>
    <dbReference type="NCBI Taxonomy" id="2949092"/>
    <lineage>
        <taxon>Bacteria</taxon>
        <taxon>Pseudomonadati</taxon>
        <taxon>Pseudomonadota</taxon>
        <taxon>Alphaproteobacteria</taxon>
        <taxon>Sphingomonadales</taxon>
        <taxon>Sphingomonadaceae</taxon>
        <taxon>Sphingomonas</taxon>
    </lineage>
</organism>
<name>A0A9X2KKY8_9SPHN</name>
<dbReference type="InterPro" id="IPR011986">
    <property type="entry name" value="Xdiol_dOase_LigA"/>
</dbReference>
<comment type="caution">
    <text evidence="2">The sequence shown here is derived from an EMBL/GenBank/DDBJ whole genome shotgun (WGS) entry which is preliminary data.</text>
</comment>